<organism evidence="1 2">
    <name type="scientific">Dreissena polymorpha</name>
    <name type="common">Zebra mussel</name>
    <name type="synonym">Mytilus polymorpha</name>
    <dbReference type="NCBI Taxonomy" id="45954"/>
    <lineage>
        <taxon>Eukaryota</taxon>
        <taxon>Metazoa</taxon>
        <taxon>Spiralia</taxon>
        <taxon>Lophotrochozoa</taxon>
        <taxon>Mollusca</taxon>
        <taxon>Bivalvia</taxon>
        <taxon>Autobranchia</taxon>
        <taxon>Heteroconchia</taxon>
        <taxon>Euheterodonta</taxon>
        <taxon>Imparidentia</taxon>
        <taxon>Neoheterodontei</taxon>
        <taxon>Myida</taxon>
        <taxon>Dreissenoidea</taxon>
        <taxon>Dreissenidae</taxon>
        <taxon>Dreissena</taxon>
    </lineage>
</organism>
<accession>A0A9D4SBK0</accession>
<dbReference type="AlphaFoldDB" id="A0A9D4SBK0"/>
<evidence type="ECO:0000313" key="2">
    <source>
        <dbReference type="Proteomes" id="UP000828390"/>
    </source>
</evidence>
<sequence length="51" mass="6064">MVENAHRMLRELKEHRIEGRMHSDQILLDNVHWVGREGMSEAQRLVVHTFA</sequence>
<dbReference type="Proteomes" id="UP000828390">
    <property type="component" value="Unassembled WGS sequence"/>
</dbReference>
<proteinExistence type="predicted"/>
<gene>
    <name evidence="1" type="ORF">DPMN_022126</name>
</gene>
<keyword evidence="2" id="KW-1185">Reference proteome</keyword>
<dbReference type="EMBL" id="JAIWYP010000001">
    <property type="protein sequence ID" value="KAH3897930.1"/>
    <property type="molecule type" value="Genomic_DNA"/>
</dbReference>
<reference evidence="1" key="1">
    <citation type="journal article" date="2019" name="bioRxiv">
        <title>The Genome of the Zebra Mussel, Dreissena polymorpha: A Resource for Invasive Species Research.</title>
        <authorList>
            <person name="McCartney M.A."/>
            <person name="Auch B."/>
            <person name="Kono T."/>
            <person name="Mallez S."/>
            <person name="Zhang Y."/>
            <person name="Obille A."/>
            <person name="Becker A."/>
            <person name="Abrahante J.E."/>
            <person name="Garbe J."/>
            <person name="Badalamenti J.P."/>
            <person name="Herman A."/>
            <person name="Mangelson H."/>
            <person name="Liachko I."/>
            <person name="Sullivan S."/>
            <person name="Sone E.D."/>
            <person name="Koren S."/>
            <person name="Silverstein K.A.T."/>
            <person name="Beckman K.B."/>
            <person name="Gohl D.M."/>
        </authorList>
    </citation>
    <scope>NUCLEOTIDE SEQUENCE</scope>
    <source>
        <strain evidence="1">Duluth1</strain>
        <tissue evidence="1">Whole animal</tissue>
    </source>
</reference>
<evidence type="ECO:0000313" key="1">
    <source>
        <dbReference type="EMBL" id="KAH3897930.1"/>
    </source>
</evidence>
<reference evidence="1" key="2">
    <citation type="submission" date="2020-11" db="EMBL/GenBank/DDBJ databases">
        <authorList>
            <person name="McCartney M.A."/>
            <person name="Auch B."/>
            <person name="Kono T."/>
            <person name="Mallez S."/>
            <person name="Becker A."/>
            <person name="Gohl D.M."/>
            <person name="Silverstein K.A.T."/>
            <person name="Koren S."/>
            <person name="Bechman K.B."/>
            <person name="Herman A."/>
            <person name="Abrahante J.E."/>
            <person name="Garbe J."/>
        </authorList>
    </citation>
    <scope>NUCLEOTIDE SEQUENCE</scope>
    <source>
        <strain evidence="1">Duluth1</strain>
        <tissue evidence="1">Whole animal</tissue>
    </source>
</reference>
<protein>
    <submittedName>
        <fullName evidence="1">Uncharacterized protein</fullName>
    </submittedName>
</protein>
<comment type="caution">
    <text evidence="1">The sequence shown here is derived from an EMBL/GenBank/DDBJ whole genome shotgun (WGS) entry which is preliminary data.</text>
</comment>
<name>A0A9D4SBK0_DREPO</name>